<dbReference type="EMBL" id="MBFR01000328">
    <property type="protein sequence ID" value="PVU89266.1"/>
    <property type="molecule type" value="Genomic_DNA"/>
</dbReference>
<evidence type="ECO:0000313" key="3">
    <source>
        <dbReference type="Proteomes" id="UP000245383"/>
    </source>
</evidence>
<sequence length="174" mass="19114">MPSIFTFSKVITTLFLFSTCLVTGSEASDHVLQAQKSQNYKRASPFSFLNPAPPPPGFESPLNKCIRVSGYGKNPFYKGDDKKCTCVDDGTFNCVKNDNMKQRCIDIEGKGSETFTDASGKFCTCKSFGVIDCKTESLLEKCIRICGSGENPFIKDADKKCLCLEDGTYVCAKN</sequence>
<dbReference type="AlphaFoldDB" id="A0A2T9YAA7"/>
<keyword evidence="1" id="KW-0732">Signal</keyword>
<keyword evidence="3" id="KW-1185">Reference proteome</keyword>
<evidence type="ECO:0000313" key="2">
    <source>
        <dbReference type="EMBL" id="PVU89266.1"/>
    </source>
</evidence>
<protein>
    <submittedName>
        <fullName evidence="2">Uncharacterized protein</fullName>
    </submittedName>
</protein>
<reference evidence="2 3" key="1">
    <citation type="journal article" date="2018" name="MBio">
        <title>Comparative Genomics Reveals the Core Gene Toolbox for the Fungus-Insect Symbiosis.</title>
        <authorList>
            <person name="Wang Y."/>
            <person name="Stata M."/>
            <person name="Wang W."/>
            <person name="Stajich J.E."/>
            <person name="White M.M."/>
            <person name="Moncalvo J.M."/>
        </authorList>
    </citation>
    <scope>NUCLEOTIDE SEQUENCE [LARGE SCALE GENOMIC DNA]</scope>
    <source>
        <strain evidence="2 3">SWE-8-4</strain>
    </source>
</reference>
<name>A0A2T9YAA7_9FUNG</name>
<gene>
    <name evidence="2" type="ORF">BB561_005469</name>
</gene>
<comment type="caution">
    <text evidence="2">The sequence shown here is derived from an EMBL/GenBank/DDBJ whole genome shotgun (WGS) entry which is preliminary data.</text>
</comment>
<feature type="chain" id="PRO_5015612598" evidence="1">
    <location>
        <begin position="28"/>
        <end position="174"/>
    </location>
</feature>
<feature type="signal peptide" evidence="1">
    <location>
        <begin position="1"/>
        <end position="27"/>
    </location>
</feature>
<accession>A0A2T9YAA7</accession>
<proteinExistence type="predicted"/>
<organism evidence="2 3">
    <name type="scientific">Smittium simulii</name>
    <dbReference type="NCBI Taxonomy" id="133385"/>
    <lineage>
        <taxon>Eukaryota</taxon>
        <taxon>Fungi</taxon>
        <taxon>Fungi incertae sedis</taxon>
        <taxon>Zoopagomycota</taxon>
        <taxon>Kickxellomycotina</taxon>
        <taxon>Harpellomycetes</taxon>
        <taxon>Harpellales</taxon>
        <taxon>Legeriomycetaceae</taxon>
        <taxon>Smittium</taxon>
    </lineage>
</organism>
<dbReference type="Proteomes" id="UP000245383">
    <property type="component" value="Unassembled WGS sequence"/>
</dbReference>
<evidence type="ECO:0000256" key="1">
    <source>
        <dbReference type="SAM" id="SignalP"/>
    </source>
</evidence>